<accession>A0A2G5CSM2</accession>
<dbReference type="InterPro" id="IPR001810">
    <property type="entry name" value="F-box_dom"/>
</dbReference>
<dbReference type="EMBL" id="KZ305055">
    <property type="protein sequence ID" value="PIA34301.1"/>
    <property type="molecule type" value="Genomic_DNA"/>
</dbReference>
<dbReference type="Gene3D" id="1.20.1280.50">
    <property type="match status" value="1"/>
</dbReference>
<dbReference type="AlphaFoldDB" id="A0A2G5CSM2"/>
<dbReference type="Pfam" id="PF00646">
    <property type="entry name" value="F-box"/>
    <property type="match status" value="1"/>
</dbReference>
<dbReference type="Pfam" id="PF23622">
    <property type="entry name" value="LRR_At1g61320_AtMIF1"/>
    <property type="match status" value="1"/>
</dbReference>
<dbReference type="SUPFAM" id="SSF81383">
    <property type="entry name" value="F-box domain"/>
    <property type="match status" value="1"/>
</dbReference>
<reference evidence="2 3" key="1">
    <citation type="submission" date="2017-09" db="EMBL/GenBank/DDBJ databases">
        <title>WGS assembly of Aquilegia coerulea Goldsmith.</title>
        <authorList>
            <person name="Hodges S."/>
            <person name="Kramer E."/>
            <person name="Nordborg M."/>
            <person name="Tomkins J."/>
            <person name="Borevitz J."/>
            <person name="Derieg N."/>
            <person name="Yan J."/>
            <person name="Mihaltcheva S."/>
            <person name="Hayes R.D."/>
            <person name="Rokhsar D."/>
        </authorList>
    </citation>
    <scope>NUCLEOTIDE SEQUENCE [LARGE SCALE GENOMIC DNA]</scope>
    <source>
        <strain evidence="3">cv. Goldsmith</strain>
    </source>
</reference>
<dbReference type="InterPro" id="IPR055357">
    <property type="entry name" value="LRR_At1g61320_AtMIF1"/>
</dbReference>
<dbReference type="InterPro" id="IPR036047">
    <property type="entry name" value="F-box-like_dom_sf"/>
</dbReference>
<dbReference type="Gene3D" id="3.80.10.10">
    <property type="entry name" value="Ribonuclease Inhibitor"/>
    <property type="match status" value="1"/>
</dbReference>
<dbReference type="InterPro" id="IPR053781">
    <property type="entry name" value="F-box_AtFBL13-like"/>
</dbReference>
<dbReference type="OrthoDB" id="613853at2759"/>
<gene>
    <name evidence="2" type="ORF">AQUCO_03800116v1</name>
</gene>
<protein>
    <recommendedName>
        <fullName evidence="1">F-box domain-containing protein</fullName>
    </recommendedName>
</protein>
<dbReference type="PANTHER" id="PTHR34145:SF28">
    <property type="entry name" value="F-BOX DOMAIN-CONTAINING PROTEIN"/>
    <property type="match status" value="1"/>
</dbReference>
<organism evidence="2 3">
    <name type="scientific">Aquilegia coerulea</name>
    <name type="common">Rocky mountain columbine</name>
    <dbReference type="NCBI Taxonomy" id="218851"/>
    <lineage>
        <taxon>Eukaryota</taxon>
        <taxon>Viridiplantae</taxon>
        <taxon>Streptophyta</taxon>
        <taxon>Embryophyta</taxon>
        <taxon>Tracheophyta</taxon>
        <taxon>Spermatophyta</taxon>
        <taxon>Magnoliopsida</taxon>
        <taxon>Ranunculales</taxon>
        <taxon>Ranunculaceae</taxon>
        <taxon>Thalictroideae</taxon>
        <taxon>Aquilegia</taxon>
    </lineage>
</organism>
<evidence type="ECO:0000313" key="2">
    <source>
        <dbReference type="EMBL" id="PIA34301.1"/>
    </source>
</evidence>
<feature type="domain" description="F-box" evidence="1">
    <location>
        <begin position="2"/>
        <end position="38"/>
    </location>
</feature>
<dbReference type="STRING" id="218851.A0A2G5CSM2"/>
<dbReference type="InterPro" id="IPR032675">
    <property type="entry name" value="LRR_dom_sf"/>
</dbReference>
<dbReference type="Proteomes" id="UP000230069">
    <property type="component" value="Unassembled WGS sequence"/>
</dbReference>
<dbReference type="PROSITE" id="PS50181">
    <property type="entry name" value="FBOX"/>
    <property type="match status" value="1"/>
</dbReference>
<dbReference type="SUPFAM" id="SSF52047">
    <property type="entry name" value="RNI-like"/>
    <property type="match status" value="1"/>
</dbReference>
<evidence type="ECO:0000313" key="3">
    <source>
        <dbReference type="Proteomes" id="UP000230069"/>
    </source>
</evidence>
<evidence type="ECO:0000259" key="1">
    <source>
        <dbReference type="PROSITE" id="PS50181"/>
    </source>
</evidence>
<proteinExistence type="predicted"/>
<sequence>MAGKISDLPDEILSFILLFLTMKEAARTGILSRRWKSVWKTSVSSSPSICLDVLTMRGSDYPKEFFGDYMSIQHHGGSILLERRKFVKFADQILQLDHRPVKDLFKLRFYLRKDYAHHIDRWIKMAIAKRCQKFDIDLSHVHTMGKYYQQDEDLYMFPITLFTKETGSSVKCLSLKSCIFKSHDINIFSSLIDLQLEYVLIDKASIVSILCNCLNLEYLFIGSCQRLLGLEICGPSLKLKHMTVLFCHDLKKIKIEANKLTRLQYSGNPVKFVFLKVPQLSNVIIRTERGRSCGALSYALGKLSSDLPKLKSLILSVVPLEEKKIPRQLPLFTNLRKLVLSVSTRGGTLWGFIPLLQASPYLRKLELHLSVWVHEHETGLMEMPSDSPHVHLKEIMLSGFFGRPHDIEFTTYLLKNATTLKRISIFYWNLTYGHATDFWGGGSTKKVEKLAAKTTKETKEDGKCLEAPSK</sequence>
<name>A0A2G5CSM2_AQUCA</name>
<dbReference type="InterPro" id="IPR053772">
    <property type="entry name" value="At1g61320/At1g61330-like"/>
</dbReference>
<keyword evidence="3" id="KW-1185">Reference proteome</keyword>
<dbReference type="CDD" id="cd22160">
    <property type="entry name" value="F-box_AtFBL13-like"/>
    <property type="match status" value="1"/>
</dbReference>
<dbReference type="InParanoid" id="A0A2G5CSM2"/>
<dbReference type="PANTHER" id="PTHR34145">
    <property type="entry name" value="OS02G0105600 PROTEIN"/>
    <property type="match status" value="1"/>
</dbReference>